<proteinExistence type="evidence at transcript level"/>
<dbReference type="AlphaFoldDB" id="I3T5U3"/>
<reference evidence="1" key="1">
    <citation type="submission" date="2012-05" db="EMBL/GenBank/DDBJ databases">
        <authorList>
            <person name="Krishnakumar V."/>
            <person name="Cheung F."/>
            <person name="Xiao Y."/>
            <person name="Chan A."/>
            <person name="Moskal W.A."/>
            <person name="Town C.D."/>
        </authorList>
    </citation>
    <scope>NUCLEOTIDE SEQUENCE</scope>
</reference>
<organism evidence="1">
    <name type="scientific">Medicago truncatula</name>
    <name type="common">Barrel medic</name>
    <name type="synonym">Medicago tribuloides</name>
    <dbReference type="NCBI Taxonomy" id="3880"/>
    <lineage>
        <taxon>Eukaryota</taxon>
        <taxon>Viridiplantae</taxon>
        <taxon>Streptophyta</taxon>
        <taxon>Embryophyta</taxon>
        <taxon>Tracheophyta</taxon>
        <taxon>Spermatophyta</taxon>
        <taxon>Magnoliopsida</taxon>
        <taxon>eudicotyledons</taxon>
        <taxon>Gunneridae</taxon>
        <taxon>Pentapetalae</taxon>
        <taxon>rosids</taxon>
        <taxon>fabids</taxon>
        <taxon>Fabales</taxon>
        <taxon>Fabaceae</taxon>
        <taxon>Papilionoideae</taxon>
        <taxon>50 kb inversion clade</taxon>
        <taxon>NPAAA clade</taxon>
        <taxon>Hologalegina</taxon>
        <taxon>IRL clade</taxon>
        <taxon>Trifolieae</taxon>
        <taxon>Medicago</taxon>
    </lineage>
</organism>
<sequence>MIIYYYLCFQLLLIKLIPLYKFV</sequence>
<name>I3T5U3_MEDTR</name>
<protein>
    <submittedName>
        <fullName evidence="1">Uncharacterized protein</fullName>
    </submittedName>
</protein>
<evidence type="ECO:0000313" key="1">
    <source>
        <dbReference type="EMBL" id="AFK47885.1"/>
    </source>
</evidence>
<accession>I3T5U3</accession>
<dbReference type="EMBL" id="BT148091">
    <property type="protein sequence ID" value="AFK47885.1"/>
    <property type="molecule type" value="mRNA"/>
</dbReference>